<keyword evidence="8" id="KW-0328">Glycosyltransferase</keyword>
<dbReference type="GO" id="GO:0005886">
    <property type="term" value="C:plasma membrane"/>
    <property type="evidence" value="ECO:0007669"/>
    <property type="project" value="InterPro"/>
</dbReference>
<feature type="transmembrane region" description="Helical" evidence="7">
    <location>
        <begin position="159"/>
        <end position="175"/>
    </location>
</feature>
<keyword evidence="5 7" id="KW-1133">Transmembrane helix</keyword>
<evidence type="ECO:0000313" key="8">
    <source>
        <dbReference type="EMBL" id="XCB22883.1"/>
    </source>
</evidence>
<dbReference type="PANTHER" id="PTHR30589">
    <property type="entry name" value="PROLIPOPROTEIN DIACYLGLYCERYL TRANSFERASE"/>
    <property type="match status" value="1"/>
</dbReference>
<reference evidence="8" key="2">
    <citation type="journal article" date="2024" name="Environ. Microbiol.">
        <title>Genome analysis and description of Tunturibacter gen. nov. expands the diversity of Terriglobia in tundra soils.</title>
        <authorList>
            <person name="Messyasz A."/>
            <person name="Mannisto M.K."/>
            <person name="Kerkhof L.J."/>
            <person name="Haggblom M.M."/>
        </authorList>
    </citation>
    <scope>NUCLEOTIDE SEQUENCE</scope>
    <source>
        <strain evidence="8">M8UP39</strain>
    </source>
</reference>
<keyword evidence="4 7" id="KW-0812">Transmembrane</keyword>
<dbReference type="GO" id="GO:0042158">
    <property type="term" value="P:lipoprotein biosynthetic process"/>
    <property type="evidence" value="ECO:0007669"/>
    <property type="project" value="InterPro"/>
</dbReference>
<sequence>MHPYLLHSGHLLLPTFGVLAALGLMAALTLSLRTAAIVGLDPDKLWNAGLFTLLCAFALSRILLIATNLHNFLAYPILLLTVPSLTSTGILLTLLAALVYLRIRHLPLLDTLDAWSPCASLVWAFLALGHFAEGSDAGLPTTLPWGIRIPPSHTRLHPVALYAAIAAAILTLILLKQLKNRRQPGDAVSLALAAAGTLQFLLTFFRQPYPYTTTSPYILLDPIQWIALGMIVVAAIILLLPRKLVSHAV</sequence>
<dbReference type="EMBL" id="CP132938">
    <property type="protein sequence ID" value="XCB22883.1"/>
    <property type="molecule type" value="Genomic_DNA"/>
</dbReference>
<feature type="transmembrane region" description="Helical" evidence="7">
    <location>
        <begin position="112"/>
        <end position="132"/>
    </location>
</feature>
<dbReference type="AlphaFoldDB" id="A0AAU7Z223"/>
<evidence type="ECO:0000256" key="3">
    <source>
        <dbReference type="ARBA" id="ARBA00022679"/>
    </source>
</evidence>
<dbReference type="InterPro" id="IPR001640">
    <property type="entry name" value="Lgt"/>
</dbReference>
<evidence type="ECO:0000256" key="5">
    <source>
        <dbReference type="ARBA" id="ARBA00022989"/>
    </source>
</evidence>
<dbReference type="GO" id="GO:0008961">
    <property type="term" value="F:phosphatidylglycerol-prolipoprotein diacylglyceryl transferase activity"/>
    <property type="evidence" value="ECO:0007669"/>
    <property type="project" value="InterPro"/>
</dbReference>
<protein>
    <submittedName>
        <fullName evidence="8">Prolipoprotein diacylglyceryl transferase</fullName>
        <ecNumber evidence="8">2.4.99.-</ecNumber>
    </submittedName>
</protein>
<dbReference type="Pfam" id="PF01790">
    <property type="entry name" value="LGT"/>
    <property type="match status" value="1"/>
</dbReference>
<feature type="transmembrane region" description="Helical" evidence="7">
    <location>
        <begin position="45"/>
        <end position="66"/>
    </location>
</feature>
<dbReference type="RefSeq" id="WP_353072657.1">
    <property type="nucleotide sequence ID" value="NZ_CP132938.1"/>
</dbReference>
<feature type="transmembrane region" description="Helical" evidence="7">
    <location>
        <begin position="187"/>
        <end position="205"/>
    </location>
</feature>
<feature type="transmembrane region" description="Helical" evidence="7">
    <location>
        <begin position="12"/>
        <end position="33"/>
    </location>
</feature>
<keyword evidence="6 7" id="KW-0472">Membrane</keyword>
<keyword evidence="3 8" id="KW-0808">Transferase</keyword>
<gene>
    <name evidence="8" type="ORF">RBB81_02875</name>
</gene>
<evidence type="ECO:0000256" key="7">
    <source>
        <dbReference type="SAM" id="Phobius"/>
    </source>
</evidence>
<evidence type="ECO:0000256" key="4">
    <source>
        <dbReference type="ARBA" id="ARBA00022692"/>
    </source>
</evidence>
<dbReference type="PANTHER" id="PTHR30589:SF0">
    <property type="entry name" value="PHOSPHATIDYLGLYCEROL--PROLIPOPROTEIN DIACYLGLYCERYL TRANSFERASE"/>
    <property type="match status" value="1"/>
</dbReference>
<proteinExistence type="inferred from homology"/>
<evidence type="ECO:0000256" key="1">
    <source>
        <dbReference type="ARBA" id="ARBA00007150"/>
    </source>
</evidence>
<feature type="transmembrane region" description="Helical" evidence="7">
    <location>
        <begin position="217"/>
        <end position="240"/>
    </location>
</feature>
<dbReference type="EC" id="2.4.99.-" evidence="8"/>
<feature type="transmembrane region" description="Helical" evidence="7">
    <location>
        <begin position="72"/>
        <end position="100"/>
    </location>
</feature>
<dbReference type="KEGG" id="tgi:RBB81_02875"/>
<comment type="similarity">
    <text evidence="1">Belongs to the Lgt family.</text>
</comment>
<keyword evidence="2" id="KW-1003">Cell membrane</keyword>
<reference evidence="8" key="1">
    <citation type="submission" date="2023-08" db="EMBL/GenBank/DDBJ databases">
        <authorList>
            <person name="Messyasz A."/>
            <person name="Mannisto M.K."/>
            <person name="Kerkhof L.J."/>
            <person name="Haggblom M."/>
        </authorList>
    </citation>
    <scope>NUCLEOTIDE SEQUENCE</scope>
    <source>
        <strain evidence="8">M8UP39</strain>
    </source>
</reference>
<accession>A0AAU7Z223</accession>
<name>A0AAU7Z223_9BACT</name>
<organism evidence="8">
    <name type="scientific">Tunturiibacter gelidiferens</name>
    <dbReference type="NCBI Taxonomy" id="3069689"/>
    <lineage>
        <taxon>Bacteria</taxon>
        <taxon>Pseudomonadati</taxon>
        <taxon>Acidobacteriota</taxon>
        <taxon>Terriglobia</taxon>
        <taxon>Terriglobales</taxon>
        <taxon>Acidobacteriaceae</taxon>
        <taxon>Tunturiibacter</taxon>
    </lineage>
</organism>
<evidence type="ECO:0000256" key="2">
    <source>
        <dbReference type="ARBA" id="ARBA00022475"/>
    </source>
</evidence>
<evidence type="ECO:0000256" key="6">
    <source>
        <dbReference type="ARBA" id="ARBA00023136"/>
    </source>
</evidence>